<organism evidence="8">
    <name type="scientific">uncultured delta proteobacterium</name>
    <dbReference type="NCBI Taxonomy" id="34034"/>
    <lineage>
        <taxon>Bacteria</taxon>
        <taxon>Deltaproteobacteria</taxon>
        <taxon>environmental samples</taxon>
    </lineage>
</organism>
<evidence type="ECO:0000256" key="6">
    <source>
        <dbReference type="RuleBase" id="RU363032"/>
    </source>
</evidence>
<accession>A0A212JAN8</accession>
<dbReference type="GO" id="GO:0031460">
    <property type="term" value="P:glycine betaine transport"/>
    <property type="evidence" value="ECO:0007669"/>
    <property type="project" value="TreeGrafter"/>
</dbReference>
<reference evidence="8" key="1">
    <citation type="submission" date="2016-04" db="EMBL/GenBank/DDBJ databases">
        <authorList>
            <person name="Evans L.H."/>
            <person name="Alamgir A."/>
            <person name="Owens N."/>
            <person name="Weber N.D."/>
            <person name="Virtaneva K."/>
            <person name="Barbian K."/>
            <person name="Babar A."/>
            <person name="Rosenke K."/>
        </authorList>
    </citation>
    <scope>NUCLEOTIDE SEQUENCE</scope>
    <source>
        <strain evidence="8">86</strain>
    </source>
</reference>
<keyword evidence="4 6" id="KW-1133">Transmembrane helix</keyword>
<feature type="domain" description="ABC transmembrane type-1" evidence="7">
    <location>
        <begin position="20"/>
        <end position="199"/>
    </location>
</feature>
<comment type="subcellular location">
    <subcellularLocation>
        <location evidence="6">Cell membrane</location>
        <topology evidence="6">Multi-pass membrane protein</topology>
    </subcellularLocation>
    <subcellularLocation>
        <location evidence="1">Membrane</location>
        <topology evidence="1">Multi-pass membrane protein</topology>
    </subcellularLocation>
</comment>
<dbReference type="EMBL" id="FLUQ01000001">
    <property type="protein sequence ID" value="SBV96533.1"/>
    <property type="molecule type" value="Genomic_DNA"/>
</dbReference>
<keyword evidence="5 6" id="KW-0472">Membrane</keyword>
<keyword evidence="2 6" id="KW-0813">Transport</keyword>
<comment type="similarity">
    <text evidence="6">Belongs to the binding-protein-dependent transport system permease family.</text>
</comment>
<dbReference type="InterPro" id="IPR051204">
    <property type="entry name" value="ABC_transp_perm/SBD"/>
</dbReference>
<feature type="transmembrane region" description="Helical" evidence="6">
    <location>
        <begin position="134"/>
        <end position="160"/>
    </location>
</feature>
<evidence type="ECO:0000256" key="3">
    <source>
        <dbReference type="ARBA" id="ARBA00022692"/>
    </source>
</evidence>
<evidence type="ECO:0000256" key="4">
    <source>
        <dbReference type="ARBA" id="ARBA00022989"/>
    </source>
</evidence>
<evidence type="ECO:0000313" key="8">
    <source>
        <dbReference type="EMBL" id="SBV96533.1"/>
    </source>
</evidence>
<dbReference type="GO" id="GO:0055085">
    <property type="term" value="P:transmembrane transport"/>
    <property type="evidence" value="ECO:0007669"/>
    <property type="project" value="InterPro"/>
</dbReference>
<feature type="transmembrane region" description="Helical" evidence="6">
    <location>
        <begin position="180"/>
        <end position="207"/>
    </location>
</feature>
<dbReference type="GO" id="GO:0005886">
    <property type="term" value="C:plasma membrane"/>
    <property type="evidence" value="ECO:0007669"/>
    <property type="project" value="UniProtKB-SubCell"/>
</dbReference>
<evidence type="ECO:0000256" key="1">
    <source>
        <dbReference type="ARBA" id="ARBA00004141"/>
    </source>
</evidence>
<feature type="transmembrane region" description="Helical" evidence="6">
    <location>
        <begin position="61"/>
        <end position="79"/>
    </location>
</feature>
<dbReference type="InterPro" id="IPR035906">
    <property type="entry name" value="MetI-like_sf"/>
</dbReference>
<feature type="transmembrane region" description="Helical" evidence="6">
    <location>
        <begin position="26"/>
        <end position="49"/>
    </location>
</feature>
<dbReference type="CDD" id="cd06261">
    <property type="entry name" value="TM_PBP2"/>
    <property type="match status" value="1"/>
</dbReference>
<feature type="transmembrane region" description="Helical" evidence="6">
    <location>
        <begin position="85"/>
        <end position="105"/>
    </location>
</feature>
<evidence type="ECO:0000256" key="2">
    <source>
        <dbReference type="ARBA" id="ARBA00022448"/>
    </source>
</evidence>
<proteinExistence type="inferred from homology"/>
<evidence type="ECO:0000259" key="7">
    <source>
        <dbReference type="PROSITE" id="PS50928"/>
    </source>
</evidence>
<dbReference type="AlphaFoldDB" id="A0A212JAN8"/>
<dbReference type="PROSITE" id="PS50928">
    <property type="entry name" value="ABC_TM1"/>
    <property type="match status" value="1"/>
</dbReference>
<dbReference type="InterPro" id="IPR000515">
    <property type="entry name" value="MetI-like"/>
</dbReference>
<gene>
    <name evidence="8" type="ORF">KL86DPRO_11060</name>
</gene>
<dbReference type="SUPFAM" id="SSF161098">
    <property type="entry name" value="MetI-like"/>
    <property type="match status" value="1"/>
</dbReference>
<evidence type="ECO:0000256" key="5">
    <source>
        <dbReference type="ARBA" id="ARBA00023136"/>
    </source>
</evidence>
<keyword evidence="3 6" id="KW-0812">Transmembrane</keyword>
<dbReference type="PANTHER" id="PTHR30177:SF4">
    <property type="entry name" value="OSMOPROTECTANT IMPORT PERMEASE PROTEIN OSMW"/>
    <property type="match status" value="1"/>
</dbReference>
<dbReference type="PANTHER" id="PTHR30177">
    <property type="entry name" value="GLYCINE BETAINE/L-PROLINE TRANSPORT SYSTEM PERMEASE PROTEIN PROW"/>
    <property type="match status" value="1"/>
</dbReference>
<protein>
    <recommendedName>
        <fullName evidence="7">ABC transmembrane type-1 domain-containing protein</fullName>
    </recommendedName>
</protein>
<sequence length="209" mass="21530">MLEEIAAYFTTNHASFQAAVWEHVSISAASLGIALAVGAAGGVLCVWSGRANVPVQSVFQTLRIVPSLAVLLLLIPIMGTGIKPAVTALVLLAIPPIFLNTVAGLRGVPEFMLETAAGMGMTPRQAWRKVRLPLAMPMILTGVKIAYVEIVASAALAAKIGAGGLGEIIFTGLGLDRADLLLIGGSAVALLALAGGCLFGILGKVLFRY</sequence>
<dbReference type="Gene3D" id="1.10.3720.10">
    <property type="entry name" value="MetI-like"/>
    <property type="match status" value="1"/>
</dbReference>
<dbReference type="Pfam" id="PF00528">
    <property type="entry name" value="BPD_transp_1"/>
    <property type="match status" value="1"/>
</dbReference>
<name>A0A212JAN8_9DELT</name>